<dbReference type="InterPro" id="IPR023365">
    <property type="entry name" value="Sortase_dom-sf"/>
</dbReference>
<keyword evidence="1" id="KW-1133">Transmembrane helix</keyword>
<name>A0A934P972_9STRE</name>
<reference evidence="2 3" key="1">
    <citation type="journal article" date="2021" name="Int. J. Syst. Evol. Microbiol.">
        <title>Streptococcus vicugnae sp. nov., isolated from faeces of alpacas (Vicugna pacos) and cattle (Bos taurus), Streptococcus zalophi sp. nov., and Streptococcus pacificus sp. nov., isolated from respiratory tract of California sea lions (Zalophus californianus).</title>
        <authorList>
            <person name="Volokhov D.V."/>
            <person name="Zagorodnyaya T.A."/>
            <person name="Shen Z."/>
            <person name="Blom J."/>
            <person name="Furtak V.A."/>
            <person name="Eisenberg T."/>
            <person name="Fan P."/>
            <person name="Jeong K.C."/>
            <person name="Gao Y."/>
            <person name="Zhang S."/>
            <person name="Amselle M."/>
        </authorList>
    </citation>
    <scope>NUCLEOTIDE SEQUENCE [LARGE SCALE GENOMIC DNA]</scope>
    <source>
        <strain evidence="3">CSL7508-lung</strain>
    </source>
</reference>
<evidence type="ECO:0000256" key="1">
    <source>
        <dbReference type="SAM" id="Phobius"/>
    </source>
</evidence>
<dbReference type="AlphaFoldDB" id="A0A934P972"/>
<dbReference type="CDD" id="cd05826">
    <property type="entry name" value="Sortase_B"/>
    <property type="match status" value="1"/>
</dbReference>
<keyword evidence="1" id="KW-0472">Membrane</keyword>
<dbReference type="SUPFAM" id="SSF63817">
    <property type="entry name" value="Sortase"/>
    <property type="match status" value="1"/>
</dbReference>
<comment type="caution">
    <text evidence="2">The sequence shown here is derived from an EMBL/GenBank/DDBJ whole genome shotgun (WGS) entry which is preliminary data.</text>
</comment>
<proteinExistence type="predicted"/>
<keyword evidence="1" id="KW-0812">Transmembrane</keyword>
<evidence type="ECO:0000313" key="2">
    <source>
        <dbReference type="EMBL" id="MBJ8349302.1"/>
    </source>
</evidence>
<dbReference type="NCBIfam" id="TIGR03064">
    <property type="entry name" value="sortase_srtB"/>
    <property type="match status" value="1"/>
</dbReference>
<gene>
    <name evidence="2" type="primary">srtB</name>
    <name evidence="2" type="ORF">JHK64_01485</name>
</gene>
<keyword evidence="2" id="KW-0378">Hydrolase</keyword>
<sequence length="283" mass="33234">MNKSKKIKWLVGLIISVLAILFFVLLLPQINFQKENASKESSEKTTVITKDKAVEKTKAKVTYKVSDAEKEQLKQRFVPLKEINEEVIAYIYAPGTQLDEPVLHTGDNHKYLEQTITGEYSPYMGAVFMDTDNHPNFQDRLTWLFGHARGSTVPDHRMFNDVNFYDDQTYFNEHPYLVIETPERYYYYEAAFMIIVPETTAFYRTSFENDHIFLKQLREVKKEAIVKNEAIEINASDRYLVLSTCREEDETIRSNLYLRQIPDIELPEFLAKNKERLTYVPTR</sequence>
<feature type="transmembrane region" description="Helical" evidence="1">
    <location>
        <begin position="7"/>
        <end position="27"/>
    </location>
</feature>
<evidence type="ECO:0000313" key="3">
    <source>
        <dbReference type="Proteomes" id="UP000644875"/>
    </source>
</evidence>
<dbReference type="EMBL" id="JAENBP010000001">
    <property type="protein sequence ID" value="MBJ8349302.1"/>
    <property type="molecule type" value="Genomic_DNA"/>
</dbReference>
<dbReference type="InterPro" id="IPR009835">
    <property type="entry name" value="SrtB"/>
</dbReference>
<protein>
    <submittedName>
        <fullName evidence="2">Class B sortase</fullName>
        <ecNumber evidence="2">3.4.22.71</ecNumber>
    </submittedName>
</protein>
<dbReference type="EC" id="3.4.22.71" evidence="2"/>
<organism evidence="2 3">
    <name type="scientific">Streptococcus zalophi</name>
    <dbReference type="NCBI Taxonomy" id="640031"/>
    <lineage>
        <taxon>Bacteria</taxon>
        <taxon>Bacillati</taxon>
        <taxon>Bacillota</taxon>
        <taxon>Bacilli</taxon>
        <taxon>Lactobacillales</taxon>
        <taxon>Streptococcaceae</taxon>
        <taxon>Streptococcus</taxon>
    </lineage>
</organism>
<keyword evidence="3" id="KW-1185">Reference proteome</keyword>
<dbReference type="Gene3D" id="2.40.260.10">
    <property type="entry name" value="Sortase"/>
    <property type="match status" value="1"/>
</dbReference>
<dbReference type="Proteomes" id="UP000644875">
    <property type="component" value="Unassembled WGS sequence"/>
</dbReference>
<dbReference type="NCBIfam" id="NF040525">
    <property type="entry name" value="SrtB_LPKTxSAVK"/>
    <property type="match status" value="1"/>
</dbReference>
<dbReference type="GO" id="GO:0016787">
    <property type="term" value="F:hydrolase activity"/>
    <property type="evidence" value="ECO:0007669"/>
    <property type="project" value="UniProtKB-KW"/>
</dbReference>
<accession>A0A934P972</accession>
<dbReference type="RefSeq" id="WP_199567224.1">
    <property type="nucleotide sequence ID" value="NZ_JAENBP010000001.1"/>
</dbReference>